<evidence type="ECO:0000313" key="1">
    <source>
        <dbReference type="EMBL" id="KTD60406.1"/>
    </source>
</evidence>
<dbReference type="RefSeq" id="WP_027271669.1">
    <property type="nucleotide sequence ID" value="NZ_CAAAJE010000021.1"/>
</dbReference>
<dbReference type="STRING" id="28087.Lsai_0156"/>
<dbReference type="SUPFAM" id="SSF140860">
    <property type="entry name" value="Pseudo ankyrin repeat-like"/>
    <property type="match status" value="1"/>
</dbReference>
<dbReference type="Proteomes" id="UP000054621">
    <property type="component" value="Unassembled WGS sequence"/>
</dbReference>
<evidence type="ECO:0000313" key="2">
    <source>
        <dbReference type="Proteomes" id="UP000054621"/>
    </source>
</evidence>
<comment type="caution">
    <text evidence="1">The sequence shown here is derived from an EMBL/GenBank/DDBJ whole genome shotgun (WGS) entry which is preliminary data.</text>
</comment>
<protein>
    <submittedName>
        <fullName evidence="1">Ankyrin repeat protein</fullName>
    </submittedName>
</protein>
<dbReference type="OrthoDB" id="5650291at2"/>
<dbReference type="EMBL" id="LNYV01000002">
    <property type="protein sequence ID" value="KTD60406.1"/>
    <property type="molecule type" value="Genomic_DNA"/>
</dbReference>
<dbReference type="eggNOG" id="ENOG502ZDS2">
    <property type="taxonomic scope" value="Bacteria"/>
</dbReference>
<organism evidence="1 2">
    <name type="scientific">Legionella sainthelensi</name>
    <dbReference type="NCBI Taxonomy" id="28087"/>
    <lineage>
        <taxon>Bacteria</taxon>
        <taxon>Pseudomonadati</taxon>
        <taxon>Pseudomonadota</taxon>
        <taxon>Gammaproteobacteria</taxon>
        <taxon>Legionellales</taxon>
        <taxon>Legionellaceae</taxon>
        <taxon>Legionella</taxon>
    </lineage>
</organism>
<dbReference type="AlphaFoldDB" id="A0A0W0YV44"/>
<dbReference type="InterPro" id="IPR036770">
    <property type="entry name" value="Ankyrin_rpt-contain_sf"/>
</dbReference>
<name>A0A0W0YV44_9GAMM</name>
<gene>
    <name evidence="1" type="ORF">Lsai_0156</name>
</gene>
<sequence>MPYEDLKNELTPMSAKKKDKAWIAIACSHPEMENQKLIEIGEKLGLNASEMLNFVVMLGDSPKHLALLEHLFRQEDYSDWFFKHSSLRIQRAIQCGHLNTLMYLAGTFNSYKNIFRGLIDSFANVRLGLKDYLMGIIQSMMPSSRVYRVIAEYDFAVFRYAARYGNLDFLKYQVKQLSGKLQDVITAEEFGAFLDAAKNGHLDVLLYLEEKAPDRLQDMIAVDNFNAFKWAASYREHSMIHYLLNNPKTFAYDETSHHRVFECYIEPFVVQKMTALRIQQQQAKINNIDIIFDVIDPNEAKLLFYIARNLIRRNDQGLSDDLCFLLDIPAVKALAHDEVTPDQSNELLCLALFVAIPSIYK</sequence>
<dbReference type="Gene3D" id="1.25.40.20">
    <property type="entry name" value="Ankyrin repeat-containing domain"/>
    <property type="match status" value="2"/>
</dbReference>
<dbReference type="PATRIC" id="fig|28087.4.peg.166"/>
<proteinExistence type="predicted"/>
<reference evidence="1 2" key="1">
    <citation type="submission" date="2015-11" db="EMBL/GenBank/DDBJ databases">
        <title>Genomic analysis of 38 Legionella species identifies large and diverse effector repertoires.</title>
        <authorList>
            <person name="Burstein D."/>
            <person name="Amaro F."/>
            <person name="Zusman T."/>
            <person name="Lifshitz Z."/>
            <person name="Cohen O."/>
            <person name="Gilbert J.A."/>
            <person name="Pupko T."/>
            <person name="Shuman H.A."/>
            <person name="Segal G."/>
        </authorList>
    </citation>
    <scope>NUCLEOTIDE SEQUENCE [LARGE SCALE GENOMIC DNA]</scope>
    <source>
        <strain evidence="1 2">Mt.St.Helens-4</strain>
    </source>
</reference>
<accession>A0A0W0YV44</accession>